<sequence>MKIDTRAGLLLACSLAAAGAALTPVVVAADAPGAARDAYTETTLFFGTQRPDGGPAVTEAEFQRFLDTQVTPRFPEGLTVDEGRGQYRDRYGVIEKERSYQVIVVYPTSATSSANDNLDSIRHLYDKSFRQESVGRIDEAVHASFG</sequence>
<reference evidence="2" key="1">
    <citation type="submission" date="2022-06" db="EMBL/GenBank/DDBJ databases">
        <title>Draft genome sequence of Streptomyces sp. RB6PN25 isolated from peat swamp forest in Thailand.</title>
        <authorList>
            <person name="Duangmal K."/>
            <person name="Klaysubun C."/>
        </authorList>
    </citation>
    <scope>NUCLEOTIDE SEQUENCE</scope>
    <source>
        <strain evidence="2">RB6PN25</strain>
    </source>
</reference>
<accession>A0ABT1PQ26</accession>
<name>A0ABT1PQ26_9ACTN</name>
<keyword evidence="3" id="KW-1185">Reference proteome</keyword>
<evidence type="ECO:0000313" key="2">
    <source>
        <dbReference type="EMBL" id="MCQ4079788.1"/>
    </source>
</evidence>
<gene>
    <name evidence="2" type="ORF">NGB36_04070</name>
</gene>
<evidence type="ECO:0000313" key="3">
    <source>
        <dbReference type="Proteomes" id="UP001057702"/>
    </source>
</evidence>
<proteinExistence type="predicted"/>
<dbReference type="Pfam" id="PF12098">
    <property type="entry name" value="DUF3574"/>
    <property type="match status" value="1"/>
</dbReference>
<dbReference type="Proteomes" id="UP001057702">
    <property type="component" value="Unassembled WGS sequence"/>
</dbReference>
<organism evidence="2 3">
    <name type="scientific">Streptomyces humicola</name>
    <dbReference type="NCBI Taxonomy" id="2953240"/>
    <lineage>
        <taxon>Bacteria</taxon>
        <taxon>Bacillati</taxon>
        <taxon>Actinomycetota</taxon>
        <taxon>Actinomycetes</taxon>
        <taxon>Kitasatosporales</taxon>
        <taxon>Streptomycetaceae</taxon>
        <taxon>Streptomyces</taxon>
    </lineage>
</organism>
<evidence type="ECO:0000256" key="1">
    <source>
        <dbReference type="SAM" id="SignalP"/>
    </source>
</evidence>
<dbReference type="InterPro" id="IPR021957">
    <property type="entry name" value="DUF3574"/>
</dbReference>
<comment type="caution">
    <text evidence="2">The sequence shown here is derived from an EMBL/GenBank/DDBJ whole genome shotgun (WGS) entry which is preliminary data.</text>
</comment>
<protein>
    <submittedName>
        <fullName evidence="2">DUF3574 domain-containing protein</fullName>
    </submittedName>
</protein>
<dbReference type="RefSeq" id="WP_255918655.1">
    <property type="nucleotide sequence ID" value="NZ_JANFNG010000002.1"/>
</dbReference>
<keyword evidence="1" id="KW-0732">Signal</keyword>
<feature type="signal peptide" evidence="1">
    <location>
        <begin position="1"/>
        <end position="28"/>
    </location>
</feature>
<feature type="chain" id="PRO_5047254288" evidence="1">
    <location>
        <begin position="29"/>
        <end position="146"/>
    </location>
</feature>
<dbReference type="EMBL" id="JANFNG010000002">
    <property type="protein sequence ID" value="MCQ4079788.1"/>
    <property type="molecule type" value="Genomic_DNA"/>
</dbReference>